<organism evidence="1 2">
    <name type="scientific">Denitrobaculum tricleocarpae</name>
    <dbReference type="NCBI Taxonomy" id="2591009"/>
    <lineage>
        <taxon>Bacteria</taxon>
        <taxon>Pseudomonadati</taxon>
        <taxon>Pseudomonadota</taxon>
        <taxon>Alphaproteobacteria</taxon>
        <taxon>Rhodospirillales</taxon>
        <taxon>Rhodospirillaceae</taxon>
        <taxon>Denitrobaculum</taxon>
    </lineage>
</organism>
<keyword evidence="2" id="KW-1185">Reference proteome</keyword>
<dbReference type="EMBL" id="VHSH01000002">
    <property type="protein sequence ID" value="TQV81936.1"/>
    <property type="molecule type" value="Genomic_DNA"/>
</dbReference>
<evidence type="ECO:0000313" key="2">
    <source>
        <dbReference type="Proteomes" id="UP000315252"/>
    </source>
</evidence>
<evidence type="ECO:0000313" key="1">
    <source>
        <dbReference type="EMBL" id="TQV81936.1"/>
    </source>
</evidence>
<dbReference type="Proteomes" id="UP000315252">
    <property type="component" value="Unassembled WGS sequence"/>
</dbReference>
<accession>A0A545TXI2</accession>
<sequence length="107" mass="11329">MKMSVQILTANRLGDGAVVYRAKAGGWTERLSESLLLATPENAAPVLAAAETPQASLEIVGPYLMPVDTRGGQIRPVETREFIRAQGPSVQFGNGHDVENTPLSLAG</sequence>
<dbReference type="AlphaFoldDB" id="A0A545TXI2"/>
<comment type="caution">
    <text evidence="1">The sequence shown here is derived from an EMBL/GenBank/DDBJ whole genome shotgun (WGS) entry which is preliminary data.</text>
</comment>
<proteinExistence type="predicted"/>
<reference evidence="1 2" key="1">
    <citation type="submission" date="2019-06" db="EMBL/GenBank/DDBJ databases">
        <title>Whole genome sequence for Rhodospirillaceae sp. R148.</title>
        <authorList>
            <person name="Wang G."/>
        </authorList>
    </citation>
    <scope>NUCLEOTIDE SEQUENCE [LARGE SCALE GENOMIC DNA]</scope>
    <source>
        <strain evidence="1 2">R148</strain>
    </source>
</reference>
<dbReference type="InterPro" id="IPR021270">
    <property type="entry name" value="DUF2849"/>
</dbReference>
<dbReference type="OrthoDB" id="9815695at2"/>
<dbReference type="Pfam" id="PF11011">
    <property type="entry name" value="DUF2849"/>
    <property type="match status" value="1"/>
</dbReference>
<gene>
    <name evidence="1" type="ORF">FKG95_06795</name>
</gene>
<name>A0A545TXI2_9PROT</name>
<protein>
    <submittedName>
        <fullName evidence="1">DUF2849 domain-containing protein</fullName>
    </submittedName>
</protein>